<name>F7XBS4_SINMM</name>
<sequence length="101" mass="11230">MLQNAQHGATNRLSLRSPEAKCFQKRVPSREELIDRGLHDHGHLDVVLQGGPLQSHLRVVIQRAVDVVLGFAVTLAGMIERALAALVNAEHQRTLVCLYKF</sequence>
<evidence type="ECO:0000313" key="2">
    <source>
        <dbReference type="Proteomes" id="UP000009045"/>
    </source>
</evidence>
<protein>
    <submittedName>
        <fullName evidence="1">Uncharacterized protein</fullName>
    </submittedName>
</protein>
<dbReference type="EMBL" id="CP001831">
    <property type="protein sequence ID" value="AEH81296.1"/>
    <property type="molecule type" value="Genomic_DNA"/>
</dbReference>
<organism evidence="1 2">
    <name type="scientific">Sinorhizobium meliloti (strain SM11)</name>
    <dbReference type="NCBI Taxonomy" id="707241"/>
    <lineage>
        <taxon>Bacteria</taxon>
        <taxon>Pseudomonadati</taxon>
        <taxon>Pseudomonadota</taxon>
        <taxon>Alphaproteobacteria</taxon>
        <taxon>Hyphomicrobiales</taxon>
        <taxon>Rhizobiaceae</taxon>
        <taxon>Sinorhizobium/Ensifer group</taxon>
        <taxon>Sinorhizobium</taxon>
    </lineage>
</organism>
<dbReference type="KEGG" id="smx:SM11_pC0223"/>
<dbReference type="AlphaFoldDB" id="F7XBS4"/>
<keyword evidence="1" id="KW-0614">Plasmid</keyword>
<geneLocation type="plasmid" evidence="1 2">
    <name>pSmeSM11c</name>
</geneLocation>
<dbReference type="HOGENOM" id="CLU_2289795_0_0_5"/>
<accession>F7XBS4</accession>
<reference evidence="1 2" key="1">
    <citation type="journal article" date="2011" name="J. Biotechnol.">
        <title>The complete genome sequence of the dominant Sinorhizobium meliloti field isolate SM11 extends the S. meliloti pan-genome.</title>
        <authorList>
            <person name="Schneiker-Bekel S."/>
            <person name="Wibberg D."/>
            <person name="Bekel T."/>
            <person name="Blom J."/>
            <person name="Linke B."/>
            <person name="Neuweger H."/>
            <person name="Stiens M."/>
            <person name="Vorholter F.J."/>
            <person name="Weidner S."/>
            <person name="Goesmann A."/>
            <person name="Puhler A."/>
            <person name="Schluter A."/>
        </authorList>
    </citation>
    <scope>NUCLEOTIDE SEQUENCE [LARGE SCALE GENOMIC DNA]</scope>
    <source>
        <strain evidence="1 2">SM11</strain>
        <plasmid evidence="2">pSmeSM11c</plasmid>
    </source>
</reference>
<gene>
    <name evidence="1" type="ordered locus">SM11_pC0223</name>
</gene>
<evidence type="ECO:0000313" key="1">
    <source>
        <dbReference type="EMBL" id="AEH81296.1"/>
    </source>
</evidence>
<dbReference type="Proteomes" id="UP000009045">
    <property type="component" value="Plasmid pSmeSM11c"/>
</dbReference>
<proteinExistence type="predicted"/>